<accession>A0A2W7I6H8</accession>
<dbReference type="Gene3D" id="3.40.190.150">
    <property type="entry name" value="Bordetella uptake gene, domain 1"/>
    <property type="match status" value="1"/>
</dbReference>
<dbReference type="Pfam" id="PF03401">
    <property type="entry name" value="TctC"/>
    <property type="match status" value="1"/>
</dbReference>
<dbReference type="CDD" id="cd07012">
    <property type="entry name" value="PBP2_Bug_TTT"/>
    <property type="match status" value="1"/>
</dbReference>
<keyword evidence="3" id="KW-0675">Receptor</keyword>
<keyword evidence="4" id="KW-1185">Reference proteome</keyword>
<comment type="caution">
    <text evidence="3">The sequence shown here is derived from an EMBL/GenBank/DDBJ whole genome shotgun (WGS) entry which is preliminary data.</text>
</comment>
<evidence type="ECO:0000313" key="4">
    <source>
        <dbReference type="Proteomes" id="UP000249688"/>
    </source>
</evidence>
<comment type="similarity">
    <text evidence="1">Belongs to the UPF0065 (bug) family.</text>
</comment>
<dbReference type="EMBL" id="QKYU01000022">
    <property type="protein sequence ID" value="PZW41082.1"/>
    <property type="molecule type" value="Genomic_DNA"/>
</dbReference>
<dbReference type="AlphaFoldDB" id="A0A2W7I6H8"/>
<dbReference type="Proteomes" id="UP000249688">
    <property type="component" value="Unassembled WGS sequence"/>
</dbReference>
<feature type="chain" id="PRO_5015969583" evidence="2">
    <location>
        <begin position="20"/>
        <end position="326"/>
    </location>
</feature>
<organism evidence="3 4">
    <name type="scientific">Humitalea rosea</name>
    <dbReference type="NCBI Taxonomy" id="990373"/>
    <lineage>
        <taxon>Bacteria</taxon>
        <taxon>Pseudomonadati</taxon>
        <taxon>Pseudomonadota</taxon>
        <taxon>Alphaproteobacteria</taxon>
        <taxon>Acetobacterales</taxon>
        <taxon>Roseomonadaceae</taxon>
        <taxon>Humitalea</taxon>
    </lineage>
</organism>
<feature type="signal peptide" evidence="2">
    <location>
        <begin position="1"/>
        <end position="19"/>
    </location>
</feature>
<dbReference type="PANTHER" id="PTHR42928">
    <property type="entry name" value="TRICARBOXYLATE-BINDING PROTEIN"/>
    <property type="match status" value="1"/>
</dbReference>
<dbReference type="Gene3D" id="3.40.190.10">
    <property type="entry name" value="Periplasmic binding protein-like II"/>
    <property type="match status" value="1"/>
</dbReference>
<gene>
    <name evidence="3" type="ORF">C8P66_12269</name>
</gene>
<evidence type="ECO:0000256" key="2">
    <source>
        <dbReference type="SAM" id="SignalP"/>
    </source>
</evidence>
<proteinExistence type="inferred from homology"/>
<evidence type="ECO:0000256" key="1">
    <source>
        <dbReference type="ARBA" id="ARBA00006987"/>
    </source>
</evidence>
<reference evidence="3 4" key="1">
    <citation type="submission" date="2018-06" db="EMBL/GenBank/DDBJ databases">
        <title>Genomic Encyclopedia of Archaeal and Bacterial Type Strains, Phase II (KMG-II): from individual species to whole genera.</title>
        <authorList>
            <person name="Goeker M."/>
        </authorList>
    </citation>
    <scope>NUCLEOTIDE SEQUENCE [LARGE SCALE GENOMIC DNA]</scope>
    <source>
        <strain evidence="3 4">DSM 24525</strain>
    </source>
</reference>
<dbReference type="InterPro" id="IPR005064">
    <property type="entry name" value="BUG"/>
</dbReference>
<dbReference type="SUPFAM" id="SSF53850">
    <property type="entry name" value="Periplasmic binding protein-like II"/>
    <property type="match status" value="1"/>
</dbReference>
<name>A0A2W7I6H8_9PROT</name>
<dbReference type="PIRSF" id="PIRSF017082">
    <property type="entry name" value="YflP"/>
    <property type="match status" value="1"/>
</dbReference>
<keyword evidence="2" id="KW-0732">Signal</keyword>
<dbReference type="InterPro" id="IPR042100">
    <property type="entry name" value="Bug_dom1"/>
</dbReference>
<dbReference type="PANTHER" id="PTHR42928:SF5">
    <property type="entry name" value="BLR1237 PROTEIN"/>
    <property type="match status" value="1"/>
</dbReference>
<protein>
    <submittedName>
        <fullName evidence="3">Tripartite-type tricarboxylate transporter receptor subunit TctC</fullName>
    </submittedName>
</protein>
<sequence>MTMSLHRRSLLLAAPVVLAAPAIRAQPASWSPDRPLRMIVTYPPGGVTDLMGRLIAEALGRQLHQAVIVENRSGAGGNIGTQAAVQAEPDGYTLMLGTTALFGVNPLIYATSGVDALRDLQPLGLTGEVANVLSVMPRRMPARSVAELVAAAKAQPLLFGSVGNGSSSHMSAVLFMQGFGIEATHVPYRGSSPLVAAMLSNEIDFAFDTTATSAAHVKSGAIRALAVTTASRASALPDVPTLKESGLPDYDMGIWFGTFGSRRLPVPVVARLKAAMQAIATPEFDERLRTIYVDPLRVPPAELDSYVTHSAQLWQTIARSANLAVN</sequence>
<evidence type="ECO:0000313" key="3">
    <source>
        <dbReference type="EMBL" id="PZW41082.1"/>
    </source>
</evidence>